<organism evidence="2 3">
    <name type="scientific">Bradyrhizobium icense</name>
    <dbReference type="NCBI Taxonomy" id="1274631"/>
    <lineage>
        <taxon>Bacteria</taxon>
        <taxon>Pseudomonadati</taxon>
        <taxon>Pseudomonadota</taxon>
        <taxon>Alphaproteobacteria</taxon>
        <taxon>Hyphomicrobiales</taxon>
        <taxon>Nitrobacteraceae</taxon>
        <taxon>Bradyrhizobium</taxon>
    </lineage>
</organism>
<keyword evidence="3" id="KW-1185">Reference proteome</keyword>
<feature type="domain" description="PRC-barrel" evidence="1">
    <location>
        <begin position="51"/>
        <end position="119"/>
    </location>
</feature>
<dbReference type="InterPro" id="IPR027275">
    <property type="entry name" value="PRC-brl_dom"/>
</dbReference>
<name>A0A1B1UC52_9BRAD</name>
<sequence length="238" mass="25671">MLKGTRLIAGTAIAFALAMTWLLGTSDAAGPLAAVKTTNASKLSEDLYDGLRGTSLLESSVFSKRGEYLGRVRNAIISRDGQIEHLVVEGGGPLMVPEFVFRVPWNRLGLPVHTGALIADLSDTGAREYGLFLDPKASKNESDGFQMNRLIGDYARLQTGQGFGYVTDLVFSPTGKMMAVLVARDKQAGGGTIAFPYPDKMENWNPSMSYYGLPYITAEQANQAGMAVKMRAFSDTKS</sequence>
<dbReference type="RefSeq" id="WP_065727621.1">
    <property type="nucleotide sequence ID" value="NZ_CP016428.1"/>
</dbReference>
<protein>
    <recommendedName>
        <fullName evidence="1">PRC-barrel domain-containing protein</fullName>
    </recommendedName>
</protein>
<accession>A0A1B1UC52</accession>
<proteinExistence type="predicted"/>
<evidence type="ECO:0000313" key="3">
    <source>
        <dbReference type="Proteomes" id="UP000092839"/>
    </source>
</evidence>
<evidence type="ECO:0000313" key="2">
    <source>
        <dbReference type="EMBL" id="ANW00342.1"/>
    </source>
</evidence>
<dbReference type="SUPFAM" id="SSF50346">
    <property type="entry name" value="PRC-barrel domain"/>
    <property type="match status" value="1"/>
</dbReference>
<reference evidence="2 3" key="1">
    <citation type="submission" date="2016-07" db="EMBL/GenBank/DDBJ databases">
        <title>Complete genome sequence of Bradyrhizobium icense LMTR 13T, a potential inoculant strain isolated from lima bean (Phaseolus lunatus) in Peru.</title>
        <authorList>
            <person name="Ormeno-Orrillo E."/>
            <person name="Duran D."/>
            <person name="Rogel M.A."/>
            <person name="Rey L."/>
            <person name="Imperial J."/>
            <person name="Ruiz-Argueso T."/>
            <person name="Martinez-Romero E."/>
        </authorList>
    </citation>
    <scope>NUCLEOTIDE SEQUENCE [LARGE SCALE GENOMIC DNA]</scope>
    <source>
        <strain evidence="2 3">LMTR 13</strain>
    </source>
</reference>
<dbReference type="Proteomes" id="UP000092839">
    <property type="component" value="Chromosome"/>
</dbReference>
<dbReference type="KEGG" id="bic:LMTR13_09350"/>
<dbReference type="InterPro" id="IPR011033">
    <property type="entry name" value="PRC_barrel-like_sf"/>
</dbReference>
<dbReference type="Gene3D" id="2.30.30.240">
    <property type="entry name" value="PRC-barrel domain"/>
    <property type="match status" value="1"/>
</dbReference>
<evidence type="ECO:0000259" key="1">
    <source>
        <dbReference type="Pfam" id="PF05239"/>
    </source>
</evidence>
<dbReference type="EMBL" id="CP016428">
    <property type="protein sequence ID" value="ANW00342.1"/>
    <property type="molecule type" value="Genomic_DNA"/>
</dbReference>
<dbReference type="AlphaFoldDB" id="A0A1B1UC52"/>
<dbReference type="OrthoDB" id="8215054at2"/>
<dbReference type="Pfam" id="PF05239">
    <property type="entry name" value="PRC"/>
    <property type="match status" value="1"/>
</dbReference>
<gene>
    <name evidence="2" type="ORF">LMTR13_09350</name>
</gene>